<evidence type="ECO:0000256" key="1">
    <source>
        <dbReference type="ARBA" id="ARBA00022460"/>
    </source>
</evidence>
<keyword evidence="4" id="KW-0732">Signal</keyword>
<dbReference type="InterPro" id="IPR051217">
    <property type="entry name" value="Insect_Cuticle_Struc_Prot"/>
</dbReference>
<protein>
    <submittedName>
        <fullName evidence="6 7">Larval cuticle protein A3A-like</fullName>
    </submittedName>
</protein>
<keyword evidence="1 3" id="KW-0193">Cuticle</keyword>
<evidence type="ECO:0000313" key="6">
    <source>
        <dbReference type="RefSeq" id="XP_018334569.1"/>
    </source>
</evidence>
<dbReference type="AlphaFoldDB" id="A0A1W4XEX7"/>
<dbReference type="STRING" id="224129.A0A1W4XEX7"/>
<sequence length="206" mass="21382">MVQRFLVFVLCVAFTHAGNLLPAPAPVFRAAPLPPFAPPPLVAAPAPLFRTAPPLAPAPLLAHPPAPFVAPAPLLRAAPLPPPVYAPAPLAPLPPPVLRAAPVLAPAPVVAKTIVDAEYDPNPQYSFGYTVDDALTGDSKAQIETRSGDVVQGSYSLTDSDGTRRIVDYAADPINGFNAVVRKEPLVAPAPVAFAAPHPPVIAKIH</sequence>
<dbReference type="OrthoDB" id="10071059at2759"/>
<dbReference type="InterPro" id="IPR000618">
    <property type="entry name" value="Insect_cuticle"/>
</dbReference>
<evidence type="ECO:0000256" key="3">
    <source>
        <dbReference type="PROSITE-ProRule" id="PRU00497"/>
    </source>
</evidence>
<evidence type="ECO:0000256" key="2">
    <source>
        <dbReference type="ARBA" id="ARBA00022737"/>
    </source>
</evidence>
<dbReference type="Pfam" id="PF00379">
    <property type="entry name" value="Chitin_bind_4"/>
    <property type="match status" value="1"/>
</dbReference>
<name>A0A1W4XEX7_AGRPL</name>
<dbReference type="RefSeq" id="XP_025832156.1">
    <property type="nucleotide sequence ID" value="XM_025976371.1"/>
</dbReference>
<dbReference type="RefSeq" id="XP_018334569.1">
    <property type="nucleotide sequence ID" value="XM_018479067.2"/>
</dbReference>
<dbReference type="PROSITE" id="PS51155">
    <property type="entry name" value="CHIT_BIND_RR_2"/>
    <property type="match status" value="1"/>
</dbReference>
<keyword evidence="2" id="KW-0677">Repeat</keyword>
<dbReference type="GO" id="GO:0031012">
    <property type="term" value="C:extracellular matrix"/>
    <property type="evidence" value="ECO:0007669"/>
    <property type="project" value="TreeGrafter"/>
</dbReference>
<dbReference type="PROSITE" id="PS00233">
    <property type="entry name" value="CHIT_BIND_RR_1"/>
    <property type="match status" value="1"/>
</dbReference>
<evidence type="ECO:0000256" key="4">
    <source>
        <dbReference type="SAM" id="SignalP"/>
    </source>
</evidence>
<dbReference type="PANTHER" id="PTHR12236:SF94">
    <property type="entry name" value="CCP84AA-RELATED"/>
    <property type="match status" value="1"/>
</dbReference>
<keyword evidence="5" id="KW-1185">Reference proteome</keyword>
<dbReference type="PRINTS" id="PR00947">
    <property type="entry name" value="CUTICLE"/>
</dbReference>
<feature type="signal peptide" evidence="4">
    <location>
        <begin position="1"/>
        <end position="17"/>
    </location>
</feature>
<dbReference type="GO" id="GO:0005615">
    <property type="term" value="C:extracellular space"/>
    <property type="evidence" value="ECO:0007669"/>
    <property type="project" value="TreeGrafter"/>
</dbReference>
<reference evidence="6 7" key="1">
    <citation type="submission" date="2025-04" db="UniProtKB">
        <authorList>
            <consortium name="RefSeq"/>
        </authorList>
    </citation>
    <scope>IDENTIFICATION</scope>
    <source>
        <tissue evidence="6 7">Entire body</tissue>
    </source>
</reference>
<organism evidence="5 6">
    <name type="scientific">Agrilus planipennis</name>
    <name type="common">Emerald ash borer</name>
    <name type="synonym">Agrilus marcopoli</name>
    <dbReference type="NCBI Taxonomy" id="224129"/>
    <lineage>
        <taxon>Eukaryota</taxon>
        <taxon>Metazoa</taxon>
        <taxon>Ecdysozoa</taxon>
        <taxon>Arthropoda</taxon>
        <taxon>Hexapoda</taxon>
        <taxon>Insecta</taxon>
        <taxon>Pterygota</taxon>
        <taxon>Neoptera</taxon>
        <taxon>Endopterygota</taxon>
        <taxon>Coleoptera</taxon>
        <taxon>Polyphaga</taxon>
        <taxon>Elateriformia</taxon>
        <taxon>Buprestoidea</taxon>
        <taxon>Buprestidae</taxon>
        <taxon>Agrilinae</taxon>
        <taxon>Agrilus</taxon>
    </lineage>
</organism>
<proteinExistence type="predicted"/>
<gene>
    <name evidence="6" type="primary">LOC108743492</name>
    <name evidence="7" type="synonym">LOC112904973</name>
</gene>
<dbReference type="KEGG" id="apln:112904973"/>
<evidence type="ECO:0000313" key="5">
    <source>
        <dbReference type="Proteomes" id="UP000192223"/>
    </source>
</evidence>
<evidence type="ECO:0000313" key="7">
    <source>
        <dbReference type="RefSeq" id="XP_025832156.1"/>
    </source>
</evidence>
<dbReference type="GO" id="GO:0042302">
    <property type="term" value="F:structural constituent of cuticle"/>
    <property type="evidence" value="ECO:0007669"/>
    <property type="project" value="UniProtKB-UniRule"/>
</dbReference>
<dbReference type="GeneID" id="108743492"/>
<dbReference type="PANTHER" id="PTHR12236">
    <property type="entry name" value="STRUCTURAL CONTITUENT OF CUTICLE"/>
    <property type="match status" value="1"/>
</dbReference>
<dbReference type="Proteomes" id="UP000192223">
    <property type="component" value="Unplaced"/>
</dbReference>
<feature type="chain" id="PRO_5044566953" evidence="4">
    <location>
        <begin position="18"/>
        <end position="206"/>
    </location>
</feature>
<accession>A0A1W4XEX7</accession>
<dbReference type="InterPro" id="IPR031311">
    <property type="entry name" value="CHIT_BIND_RR_consensus"/>
</dbReference>
<dbReference type="KEGG" id="apln:108743492"/>